<dbReference type="GO" id="GO:0016987">
    <property type="term" value="F:sigma factor activity"/>
    <property type="evidence" value="ECO:0007669"/>
    <property type="project" value="UniProtKB-KW"/>
</dbReference>
<keyword evidence="6 9" id="KW-0731">Sigma factor</keyword>
<dbReference type="PROSITE" id="PS50044">
    <property type="entry name" value="SIGMA54_3"/>
    <property type="match status" value="1"/>
</dbReference>
<dbReference type="NCBIfam" id="NF004595">
    <property type="entry name" value="PRK05932.1-2"/>
    <property type="match status" value="1"/>
</dbReference>
<feature type="domain" description="RNA polymerase sigma factor 54 DNA-binding" evidence="11">
    <location>
        <begin position="312"/>
        <end position="468"/>
    </location>
</feature>
<dbReference type="PRINTS" id="PR00045">
    <property type="entry name" value="SIGMA54FCT"/>
</dbReference>
<dbReference type="PROSITE" id="PS00717">
    <property type="entry name" value="SIGMA54_1"/>
    <property type="match status" value="1"/>
</dbReference>
<dbReference type="GO" id="GO:0000428">
    <property type="term" value="C:DNA-directed RNA polymerase complex"/>
    <property type="evidence" value="ECO:0007669"/>
    <property type="project" value="UniProtKB-KW"/>
</dbReference>
<feature type="region of interest" description="Disordered" evidence="10">
    <location>
        <begin position="61"/>
        <end position="99"/>
    </location>
</feature>
<dbReference type="STRING" id="917.SAMN05216326_102162"/>
<evidence type="ECO:0000256" key="1">
    <source>
        <dbReference type="ARBA" id="ARBA00008798"/>
    </source>
</evidence>
<evidence type="ECO:0000259" key="12">
    <source>
        <dbReference type="Pfam" id="PF04963"/>
    </source>
</evidence>
<protein>
    <recommendedName>
        <fullName evidence="9">RNA polymerase sigma-54 factor</fullName>
    </recommendedName>
</protein>
<evidence type="ECO:0000256" key="2">
    <source>
        <dbReference type="ARBA" id="ARBA00022478"/>
    </source>
</evidence>
<dbReference type="InterPro" id="IPR007634">
    <property type="entry name" value="RNA_pol_sigma_54_DNA-bd"/>
</dbReference>
<feature type="compositionally biased region" description="Basic and acidic residues" evidence="10">
    <location>
        <begin position="61"/>
        <end position="77"/>
    </location>
</feature>
<name>A0A1H8CA41_9PROT</name>
<evidence type="ECO:0000256" key="8">
    <source>
        <dbReference type="ARBA" id="ARBA00023163"/>
    </source>
</evidence>
<evidence type="ECO:0000256" key="5">
    <source>
        <dbReference type="ARBA" id="ARBA00023015"/>
    </source>
</evidence>
<dbReference type="Proteomes" id="UP000199459">
    <property type="component" value="Unassembled WGS sequence"/>
</dbReference>
<keyword evidence="4 9" id="KW-0548">Nucleotidyltransferase</keyword>
<dbReference type="NCBIfam" id="NF009118">
    <property type="entry name" value="PRK12469.1"/>
    <property type="match status" value="1"/>
</dbReference>
<proteinExistence type="inferred from homology"/>
<keyword evidence="7 9" id="KW-0238">DNA-binding</keyword>
<dbReference type="PROSITE" id="PS00718">
    <property type="entry name" value="SIGMA54_2"/>
    <property type="match status" value="1"/>
</dbReference>
<organism evidence="13 14">
    <name type="scientific">Nitrosomonas marina</name>
    <dbReference type="NCBI Taxonomy" id="917"/>
    <lineage>
        <taxon>Bacteria</taxon>
        <taxon>Pseudomonadati</taxon>
        <taxon>Pseudomonadota</taxon>
        <taxon>Betaproteobacteria</taxon>
        <taxon>Nitrosomonadales</taxon>
        <taxon>Nitrosomonadaceae</taxon>
        <taxon>Nitrosomonas</taxon>
    </lineage>
</organism>
<sequence length="470" mass="53624">MKPTLQLKLSQQLNLTPQLQQSIRLLQLSTLELNQELERIIQENPLLELNENWDTKPFETQKAENDTHPDHDLDEKNTTQTEQDTEWLESSSTSNFTQNEDYEIPQLAAEPTTLRNYLTQQLSLSQVPDREKKIAGLLVDSLNDDGYLTQDLDELLSILPDELGIEIEDLNQALTCLQHLDPPGVGARNLQECLLLQLESLPENTAHKKQAIRVVTQHLDMLASHDYALIKKLLKCDDQSLRAIQKLIVNLNPRPGSDFNSTDTRYIIPDIIVSKVNGVWIANQNINALPKLNINHYYANILRQKHDESSKILSNQLNEAKWLIKNLEQRSSTILKVSNAIVERQQQFFEHGEIAMRPLILREIAESLELHESTVSRVTTQKFMHTPRGIFELKYFFGSHVTTDTGGSCSATAIRALIKQLIQKENPKKPLSDNKIAGILEEQGIVVARRTIAKYRESMQILPANLRKTF</sequence>
<dbReference type="InterPro" id="IPR038709">
    <property type="entry name" value="RpoN_core-bd_sf"/>
</dbReference>
<evidence type="ECO:0000256" key="10">
    <source>
        <dbReference type="SAM" id="MobiDB-lite"/>
    </source>
</evidence>
<dbReference type="GO" id="GO:0006352">
    <property type="term" value="P:DNA-templated transcription initiation"/>
    <property type="evidence" value="ECO:0007669"/>
    <property type="project" value="InterPro"/>
</dbReference>
<evidence type="ECO:0000259" key="11">
    <source>
        <dbReference type="Pfam" id="PF04552"/>
    </source>
</evidence>
<dbReference type="GO" id="GO:0003677">
    <property type="term" value="F:DNA binding"/>
    <property type="evidence" value="ECO:0007669"/>
    <property type="project" value="UniProtKB-KW"/>
</dbReference>
<dbReference type="Gene3D" id="1.10.10.1330">
    <property type="entry name" value="RNA polymerase sigma-54 factor, core-binding domain"/>
    <property type="match status" value="1"/>
</dbReference>
<reference evidence="13 14" key="1">
    <citation type="submission" date="2016-10" db="EMBL/GenBank/DDBJ databases">
        <authorList>
            <person name="de Groot N.N."/>
        </authorList>
    </citation>
    <scope>NUCLEOTIDE SEQUENCE [LARGE SCALE GENOMIC DNA]</scope>
    <source>
        <strain evidence="13 14">Nm22</strain>
    </source>
</reference>
<dbReference type="RefSeq" id="WP_090628397.1">
    <property type="nucleotide sequence ID" value="NZ_FOCP01000004.1"/>
</dbReference>
<dbReference type="PIRSF" id="PIRSF000774">
    <property type="entry name" value="RpoN"/>
    <property type="match status" value="1"/>
</dbReference>
<evidence type="ECO:0000313" key="14">
    <source>
        <dbReference type="Proteomes" id="UP000199459"/>
    </source>
</evidence>
<dbReference type="NCBIfam" id="TIGR02395">
    <property type="entry name" value="rpoN_sigma"/>
    <property type="match status" value="1"/>
</dbReference>
<dbReference type="AlphaFoldDB" id="A0A1H8CA41"/>
<keyword evidence="5 9" id="KW-0805">Transcription regulation</keyword>
<feature type="compositionally biased region" description="Polar residues" evidence="10">
    <location>
        <begin position="78"/>
        <end position="99"/>
    </location>
</feature>
<dbReference type="Pfam" id="PF00309">
    <property type="entry name" value="Sigma54_AID"/>
    <property type="match status" value="1"/>
</dbReference>
<dbReference type="InterPro" id="IPR000394">
    <property type="entry name" value="RNA_pol_sigma_54"/>
</dbReference>
<dbReference type="OrthoDB" id="9814402at2"/>
<evidence type="ECO:0000313" key="13">
    <source>
        <dbReference type="EMBL" id="SEM91943.1"/>
    </source>
</evidence>
<comment type="function">
    <text evidence="9">Sigma factors are initiation factors that promote the attachment of RNA polymerase to specific initiation sites and are then released.</text>
</comment>
<dbReference type="Pfam" id="PF04552">
    <property type="entry name" value="Sigma54_DBD"/>
    <property type="match status" value="1"/>
</dbReference>
<evidence type="ECO:0000256" key="7">
    <source>
        <dbReference type="ARBA" id="ARBA00023125"/>
    </source>
</evidence>
<dbReference type="InterPro" id="IPR007046">
    <property type="entry name" value="RNA_pol_sigma_54_core-bd"/>
</dbReference>
<dbReference type="EMBL" id="FOCP01000004">
    <property type="protein sequence ID" value="SEM91943.1"/>
    <property type="molecule type" value="Genomic_DNA"/>
</dbReference>
<dbReference type="PANTHER" id="PTHR32248">
    <property type="entry name" value="RNA POLYMERASE SIGMA-54 FACTOR"/>
    <property type="match status" value="1"/>
</dbReference>
<gene>
    <name evidence="13" type="ORF">SAMN05216325_10495</name>
</gene>
<evidence type="ECO:0000256" key="6">
    <source>
        <dbReference type="ARBA" id="ARBA00023082"/>
    </source>
</evidence>
<keyword evidence="2 9" id="KW-0240">DNA-directed RNA polymerase</keyword>
<dbReference type="Pfam" id="PF04963">
    <property type="entry name" value="Sigma54_CBD"/>
    <property type="match status" value="1"/>
</dbReference>
<dbReference type="GO" id="GO:0016779">
    <property type="term" value="F:nucleotidyltransferase activity"/>
    <property type="evidence" value="ECO:0007669"/>
    <property type="project" value="UniProtKB-KW"/>
</dbReference>
<keyword evidence="8 9" id="KW-0804">Transcription</keyword>
<dbReference type="Gene3D" id="1.10.10.60">
    <property type="entry name" value="Homeodomain-like"/>
    <property type="match status" value="1"/>
</dbReference>
<feature type="domain" description="RNA polymerase sigma factor 54 core-binding" evidence="12">
    <location>
        <begin position="106"/>
        <end position="298"/>
    </location>
</feature>
<evidence type="ECO:0000256" key="3">
    <source>
        <dbReference type="ARBA" id="ARBA00022679"/>
    </source>
</evidence>
<dbReference type="GO" id="GO:0001216">
    <property type="term" value="F:DNA-binding transcription activator activity"/>
    <property type="evidence" value="ECO:0007669"/>
    <property type="project" value="InterPro"/>
</dbReference>
<evidence type="ECO:0000256" key="4">
    <source>
        <dbReference type="ARBA" id="ARBA00022695"/>
    </source>
</evidence>
<evidence type="ECO:0000256" key="9">
    <source>
        <dbReference type="PIRNR" id="PIRNR000774"/>
    </source>
</evidence>
<keyword evidence="3 9" id="KW-0808">Transferase</keyword>
<accession>A0A1H8CA41</accession>
<comment type="similarity">
    <text evidence="1 9">Belongs to the sigma-54 factor family.</text>
</comment>
<dbReference type="PANTHER" id="PTHR32248:SF4">
    <property type="entry name" value="RNA POLYMERASE SIGMA-54 FACTOR"/>
    <property type="match status" value="1"/>
</dbReference>